<dbReference type="CDD" id="cd01610">
    <property type="entry name" value="PAP2_like"/>
    <property type="match status" value="1"/>
</dbReference>
<feature type="region of interest" description="Disordered" evidence="7">
    <location>
        <begin position="1"/>
        <end position="47"/>
    </location>
</feature>
<dbReference type="InterPro" id="IPR036938">
    <property type="entry name" value="PAP2/HPO_sf"/>
</dbReference>
<dbReference type="PANTHER" id="PTHR14969">
    <property type="entry name" value="SPHINGOSINE-1-PHOSPHATE PHOSPHOHYDROLASE"/>
    <property type="match status" value="1"/>
</dbReference>
<evidence type="ECO:0000256" key="5">
    <source>
        <dbReference type="ARBA" id="ARBA00022989"/>
    </source>
</evidence>
<proteinExistence type="predicted"/>
<dbReference type="Gene3D" id="3.40.50.10330">
    <property type="entry name" value="Probable inorganic polyphosphate/atp-NAD kinase, domain 1"/>
    <property type="match status" value="1"/>
</dbReference>
<dbReference type="SMART" id="SM00046">
    <property type="entry name" value="DAGKc"/>
    <property type="match status" value="1"/>
</dbReference>
<dbReference type="GO" id="GO:0005886">
    <property type="term" value="C:plasma membrane"/>
    <property type="evidence" value="ECO:0007669"/>
    <property type="project" value="UniProtKB-SubCell"/>
</dbReference>
<feature type="region of interest" description="Disordered" evidence="7">
    <location>
        <begin position="524"/>
        <end position="563"/>
    </location>
</feature>
<dbReference type="Gene3D" id="2.60.200.40">
    <property type="match status" value="1"/>
</dbReference>
<dbReference type="PROSITE" id="PS50146">
    <property type="entry name" value="DAGK"/>
    <property type="match status" value="1"/>
</dbReference>
<gene>
    <name evidence="9" type="ORF">CAG99_20615</name>
</gene>
<dbReference type="AlphaFoldDB" id="A0A1W7D1N5"/>
<dbReference type="InterPro" id="IPR001206">
    <property type="entry name" value="Diacylglycerol_kinase_cat_dom"/>
</dbReference>
<evidence type="ECO:0000256" key="4">
    <source>
        <dbReference type="ARBA" id="ARBA00022801"/>
    </source>
</evidence>
<evidence type="ECO:0000256" key="1">
    <source>
        <dbReference type="ARBA" id="ARBA00004651"/>
    </source>
</evidence>
<keyword evidence="10" id="KW-1185">Reference proteome</keyword>
<dbReference type="GO" id="GO:0016787">
    <property type="term" value="F:hydrolase activity"/>
    <property type="evidence" value="ECO:0007669"/>
    <property type="project" value="UniProtKB-KW"/>
</dbReference>
<dbReference type="Pfam" id="PF00781">
    <property type="entry name" value="DAGK_cat"/>
    <property type="match status" value="1"/>
</dbReference>
<dbReference type="InterPro" id="IPR000326">
    <property type="entry name" value="PAP2/HPO"/>
</dbReference>
<dbReference type="KEGG" id="smao:CAG99_20615"/>
<feature type="compositionally biased region" description="Low complexity" evidence="7">
    <location>
        <begin position="1"/>
        <end position="12"/>
    </location>
</feature>
<evidence type="ECO:0000256" key="2">
    <source>
        <dbReference type="ARBA" id="ARBA00022475"/>
    </source>
</evidence>
<feature type="domain" description="DAGKc" evidence="8">
    <location>
        <begin position="244"/>
        <end position="373"/>
    </location>
</feature>
<dbReference type="Pfam" id="PF01569">
    <property type="entry name" value="PAP2"/>
    <property type="match status" value="1"/>
</dbReference>
<evidence type="ECO:0000256" key="6">
    <source>
        <dbReference type="ARBA" id="ARBA00023136"/>
    </source>
</evidence>
<dbReference type="EMBL" id="CP021121">
    <property type="protein sequence ID" value="ARQ70924.1"/>
    <property type="molecule type" value="Genomic_DNA"/>
</dbReference>
<keyword evidence="3" id="KW-0812">Transmembrane</keyword>
<keyword evidence="2" id="KW-1003">Cell membrane</keyword>
<dbReference type="PANTHER" id="PTHR14969:SF62">
    <property type="entry name" value="DECAPRENYLPHOSPHORYL-5-PHOSPHORIBOSE PHOSPHATASE RV3807C-RELATED"/>
    <property type="match status" value="1"/>
</dbReference>
<evidence type="ECO:0000313" key="10">
    <source>
        <dbReference type="Proteomes" id="UP000194218"/>
    </source>
</evidence>
<evidence type="ECO:0000313" key="9">
    <source>
        <dbReference type="EMBL" id="ARQ70924.1"/>
    </source>
</evidence>
<evidence type="ECO:0000259" key="8">
    <source>
        <dbReference type="PROSITE" id="PS50146"/>
    </source>
</evidence>
<dbReference type="InterPro" id="IPR017438">
    <property type="entry name" value="ATP-NAD_kinase_N"/>
</dbReference>
<accession>A0A1W7D1N5</accession>
<sequence length="563" mass="58345">MPRPRAAAARARVLGDAPPRAGADARESRRPSGVGGRGTRGPAARGWAKGAEVMGRLSRLDRHIFERVAAAHPPAVQSVLPRLSHAANHGRLWLGTAAVLAAGGRPARRAAFRGVAALALASVTTNTIIKYATRRRRPLIDAVPLARRLARQPLTPSFPSGHSASAAAFATGVALESGALGAAVAPVAAAVAGSRVYVGVHYPSDVVAGCLIGAGAALATVRWWPRRPSPARLVHHSAEAPALPEGEGLVVVINEGAGPGAADADADRLRAVLPKAEFVQRSGDDDLGALLDEAAERAAGLGGALGVCGGDGSVNAAAARAAAHGLPLAVFPGGTLNHFALDTGIRTFADTGEAVAEGKAISVDLARVRPVDGAEGPTRPFMNTFSIGLYPDLVRMRESLENRIGKWPAAAVSLARALRTGRPVEIELNGQPHRLWLLFAGNGLYSPEGFAPAHRTHLDDGLLDVRMVFADKPLARTRIVLAALTGTLPRSRVYAASRLRYLHLSKLGPGGSLAVDGEAHPAPESLLLEKRPGSLTVYRPARPGSEPLPGGARPPAPRGTRRG</sequence>
<dbReference type="SMART" id="SM00014">
    <property type="entry name" value="acidPPc"/>
    <property type="match status" value="1"/>
</dbReference>
<reference evidence="9 10" key="1">
    <citation type="submission" date="2017-05" db="EMBL/GenBank/DDBJ databases">
        <title>Complete genome sequence of Streptomyces sp. SCSIO 03032 revealed the diverse biosynthetic pathways for its bioactive secondary metabolites.</title>
        <authorList>
            <person name="Ma L."/>
            <person name="Zhu Y."/>
            <person name="Zhang W."/>
            <person name="Zhang G."/>
            <person name="Tian X."/>
            <person name="Zhang S."/>
            <person name="Zhang C."/>
        </authorList>
    </citation>
    <scope>NUCLEOTIDE SEQUENCE [LARGE SCALE GENOMIC DNA]</scope>
    <source>
        <strain evidence="9 10">SCSIO 03032</strain>
    </source>
</reference>
<dbReference type="SUPFAM" id="SSF111331">
    <property type="entry name" value="NAD kinase/diacylglycerol kinase-like"/>
    <property type="match status" value="1"/>
</dbReference>
<keyword evidence="5" id="KW-1133">Transmembrane helix</keyword>
<name>A0A1W7D1N5_9ACTN</name>
<comment type="subcellular location">
    <subcellularLocation>
        <location evidence="1">Cell membrane</location>
        <topology evidence="1">Multi-pass membrane protein</topology>
    </subcellularLocation>
</comment>
<organism evidence="9 10">
    <name type="scientific">Streptomyces marincola</name>
    <dbReference type="NCBI Taxonomy" id="2878388"/>
    <lineage>
        <taxon>Bacteria</taxon>
        <taxon>Bacillati</taxon>
        <taxon>Actinomycetota</taxon>
        <taxon>Actinomycetes</taxon>
        <taxon>Kitasatosporales</taxon>
        <taxon>Streptomycetaceae</taxon>
        <taxon>Streptomyces</taxon>
    </lineage>
</organism>
<keyword evidence="6" id="KW-0472">Membrane</keyword>
<dbReference type="GO" id="GO:0016301">
    <property type="term" value="F:kinase activity"/>
    <property type="evidence" value="ECO:0007669"/>
    <property type="project" value="InterPro"/>
</dbReference>
<keyword evidence="4" id="KW-0378">Hydrolase</keyword>
<evidence type="ECO:0000256" key="3">
    <source>
        <dbReference type="ARBA" id="ARBA00022692"/>
    </source>
</evidence>
<dbReference type="InterPro" id="IPR016064">
    <property type="entry name" value="NAD/diacylglycerol_kinase_sf"/>
</dbReference>
<protein>
    <submittedName>
        <fullName evidence="9">Phosphoesterase</fullName>
    </submittedName>
</protein>
<evidence type="ECO:0000256" key="7">
    <source>
        <dbReference type="SAM" id="MobiDB-lite"/>
    </source>
</evidence>
<dbReference type="SUPFAM" id="SSF48317">
    <property type="entry name" value="Acid phosphatase/Vanadium-dependent haloperoxidase"/>
    <property type="match status" value="1"/>
</dbReference>
<dbReference type="Proteomes" id="UP000194218">
    <property type="component" value="Chromosome"/>
</dbReference>
<dbReference type="Gene3D" id="1.20.144.10">
    <property type="entry name" value="Phosphatidic acid phosphatase type 2/haloperoxidase"/>
    <property type="match status" value="1"/>
</dbReference>